<feature type="signal peptide" evidence="2">
    <location>
        <begin position="1"/>
        <end position="19"/>
    </location>
</feature>
<dbReference type="InterPro" id="IPR038404">
    <property type="entry name" value="TRAP_DctP_sf"/>
</dbReference>
<dbReference type="AlphaFoldDB" id="A0A329THV6"/>
<protein>
    <submittedName>
        <fullName evidence="3">C4-dicarboxylate ABC transporter</fullName>
    </submittedName>
</protein>
<dbReference type="PIRSF" id="PIRSF006470">
    <property type="entry name" value="DctB"/>
    <property type="match status" value="1"/>
</dbReference>
<dbReference type="NCBIfam" id="NF037995">
    <property type="entry name" value="TRAP_S1"/>
    <property type="match status" value="1"/>
</dbReference>
<dbReference type="InterPro" id="IPR018389">
    <property type="entry name" value="DctP_fam"/>
</dbReference>
<dbReference type="GO" id="GO:0055085">
    <property type="term" value="P:transmembrane transport"/>
    <property type="evidence" value="ECO:0007669"/>
    <property type="project" value="InterPro"/>
</dbReference>
<dbReference type="GO" id="GO:0030288">
    <property type="term" value="C:outer membrane-bounded periplasmic space"/>
    <property type="evidence" value="ECO:0007669"/>
    <property type="project" value="InterPro"/>
</dbReference>
<dbReference type="PANTHER" id="PTHR33376:SF2">
    <property type="entry name" value="DICARBOXYLATE-BINDING PERIPLASMIC PROTEIN"/>
    <property type="match status" value="1"/>
</dbReference>
<dbReference type="PROSITE" id="PS51257">
    <property type="entry name" value="PROKAR_LIPOPROTEIN"/>
    <property type="match status" value="1"/>
</dbReference>
<feature type="chain" id="PRO_5016334483" evidence="2">
    <location>
        <begin position="20"/>
        <end position="341"/>
    </location>
</feature>
<keyword evidence="1 2" id="KW-0732">Signal</keyword>
<dbReference type="RefSeq" id="WP_112115955.1">
    <property type="nucleotide sequence ID" value="NZ_PRKZ01000007.1"/>
</dbReference>
<dbReference type="Pfam" id="PF03480">
    <property type="entry name" value="DctP"/>
    <property type="match status" value="1"/>
</dbReference>
<dbReference type="PANTHER" id="PTHR33376">
    <property type="match status" value="1"/>
</dbReference>
<accession>A0A329THV6</accession>
<dbReference type="InterPro" id="IPR006311">
    <property type="entry name" value="TAT_signal"/>
</dbReference>
<dbReference type="Gene3D" id="3.40.190.170">
    <property type="entry name" value="Bacterial extracellular solute-binding protein, family 7"/>
    <property type="match status" value="1"/>
</dbReference>
<comment type="caution">
    <text evidence="3">The sequence shown here is derived from an EMBL/GenBank/DDBJ whole genome shotgun (WGS) entry which is preliminary data.</text>
</comment>
<dbReference type="PROSITE" id="PS51318">
    <property type="entry name" value="TAT"/>
    <property type="match status" value="1"/>
</dbReference>
<evidence type="ECO:0000256" key="2">
    <source>
        <dbReference type="SAM" id="SignalP"/>
    </source>
</evidence>
<reference evidence="3 4" key="1">
    <citation type="submission" date="2018-02" db="EMBL/GenBank/DDBJ databases">
        <title>Complete genome sequencing of Faecalibacterium prausnitzii strains isolated from the human gut.</title>
        <authorList>
            <person name="Fitzgerald B.C."/>
            <person name="Shkoporov A.N."/>
            <person name="Ross P.R."/>
            <person name="Hill C."/>
        </authorList>
    </citation>
    <scope>NUCLEOTIDE SEQUENCE [LARGE SCALE GENOMIC DNA]</scope>
    <source>
        <strain evidence="3 4">APC942/8-14-2</strain>
    </source>
</reference>
<dbReference type="CDD" id="cd13671">
    <property type="entry name" value="PBP2_TRAP_SBP_like_3"/>
    <property type="match status" value="1"/>
</dbReference>
<sequence>MKRETSISRRSLLVGTACAALGALTGCTAPEPTAEEPQPELILRYAENQPEDYPTTKAALAFAEMVAQRTDGRVKVVVYSGGELGGELSVIEQMQFGGIDFARVSLSQLAGLLENLSVLQLPYLYEDAKQMWRVLDGSIGDGFLSTLENVDLVGLSWFDAGVRSFYTREKAATLVDLQGKVIRVQESDMMSEMVSDMGAVPVQVVYSQVYAALHNGRIDGAENNWPSYEAMGHYEVAPYFLKNEHTRVPEIQIASRAALEKLAGLDSSFPGIVRGCARDSANVERRLWAEREAQAEEDMRAWGVEVTTLSEAEMQKFRAAVRPMYERFAEQAELIRQIQEA</sequence>
<dbReference type="InterPro" id="IPR004682">
    <property type="entry name" value="TRAP_DctP"/>
</dbReference>
<evidence type="ECO:0000313" key="3">
    <source>
        <dbReference type="EMBL" id="RAW48849.1"/>
    </source>
</evidence>
<evidence type="ECO:0000313" key="4">
    <source>
        <dbReference type="Proteomes" id="UP000251634"/>
    </source>
</evidence>
<dbReference type="Proteomes" id="UP000251634">
    <property type="component" value="Unassembled WGS sequence"/>
</dbReference>
<name>A0A329THV6_9FIRM</name>
<organism evidence="3 4">
    <name type="scientific">Faecalibacterium prausnitzii</name>
    <dbReference type="NCBI Taxonomy" id="853"/>
    <lineage>
        <taxon>Bacteria</taxon>
        <taxon>Bacillati</taxon>
        <taxon>Bacillota</taxon>
        <taxon>Clostridia</taxon>
        <taxon>Eubacteriales</taxon>
        <taxon>Oscillospiraceae</taxon>
        <taxon>Faecalibacterium</taxon>
    </lineage>
</organism>
<proteinExistence type="predicted"/>
<gene>
    <name evidence="3" type="ORF">C4N25_10015</name>
</gene>
<dbReference type="EMBL" id="PRKZ01000007">
    <property type="protein sequence ID" value="RAW48849.1"/>
    <property type="molecule type" value="Genomic_DNA"/>
</dbReference>
<dbReference type="GO" id="GO:0030246">
    <property type="term" value="F:carbohydrate binding"/>
    <property type="evidence" value="ECO:0007669"/>
    <property type="project" value="TreeGrafter"/>
</dbReference>
<evidence type="ECO:0000256" key="1">
    <source>
        <dbReference type="ARBA" id="ARBA00022729"/>
    </source>
</evidence>